<gene>
    <name evidence="7" type="ORF">CQ022_04920</name>
    <name evidence="8" type="ORF">CQ033_08070</name>
</gene>
<dbReference type="PANTHER" id="PTHR43712:SF2">
    <property type="entry name" value="O-METHYLTRANSFERASE CICE"/>
    <property type="match status" value="1"/>
</dbReference>
<keyword evidence="9" id="KW-1185">Reference proteome</keyword>
<comment type="caution">
    <text evidence="7">The sequence shown here is derived from an EMBL/GenBank/DDBJ whole genome shotgun (WGS) entry which is preliminary data.</text>
</comment>
<sequence>MLTMEKQPIKPEFTFKMFEILGGLWLTGCVKTAAELNIADLLASGPKTISKLAEETQSHETNLYRVMRALSGAGIFEEYENKTFALNDFGAALQTDVPGTAKNFVLTIMNEHFPGYGDLTYAVQTGKIPFEHIHGKDLWGFYKEYPEIGENFGKGMTGMSGMELTGIIDNYDFTPYKKIVDIGGGNGVMIHTILNHAPESSGIIFDEANVIEKTIKMIPENLKERCSVAIGSFFERVPEGADLYTMKWIIHDWSDDECVQILKNCYNAMSKGAKLLIIDAVIPDDSLNKPHMAKLLDIVMLACLTGKERTLSEFKMIIEKAGLQFTRLIHIGTEAKSIVECEKI</sequence>
<evidence type="ECO:0000256" key="1">
    <source>
        <dbReference type="ARBA" id="ARBA00022603"/>
    </source>
</evidence>
<organism evidence="7 10">
    <name type="scientific">Chryseobacterium culicis</name>
    <dbReference type="NCBI Taxonomy" id="680127"/>
    <lineage>
        <taxon>Bacteria</taxon>
        <taxon>Pseudomonadati</taxon>
        <taxon>Bacteroidota</taxon>
        <taxon>Flavobacteriia</taxon>
        <taxon>Flavobacteriales</taxon>
        <taxon>Weeksellaceae</taxon>
        <taxon>Chryseobacterium group</taxon>
        <taxon>Chryseobacterium</taxon>
    </lineage>
</organism>
<dbReference type="EMBL" id="PCPH01000002">
    <property type="protein sequence ID" value="PRB90674.1"/>
    <property type="molecule type" value="Genomic_DNA"/>
</dbReference>
<dbReference type="PANTHER" id="PTHR43712">
    <property type="entry name" value="PUTATIVE (AFU_ORTHOLOGUE AFUA_4G14580)-RELATED"/>
    <property type="match status" value="1"/>
</dbReference>
<evidence type="ECO:0000313" key="8">
    <source>
        <dbReference type="EMBL" id="PRB90674.1"/>
    </source>
</evidence>
<dbReference type="Pfam" id="PF08100">
    <property type="entry name" value="Dimerisation"/>
    <property type="match status" value="1"/>
</dbReference>
<feature type="domain" description="O-methyltransferase dimerisation" evidence="6">
    <location>
        <begin position="19"/>
        <end position="88"/>
    </location>
</feature>
<protein>
    <submittedName>
        <fullName evidence="7">SAM-dependent methyltransferase</fullName>
    </submittedName>
</protein>
<dbReference type="InterPro" id="IPR016461">
    <property type="entry name" value="COMT-like"/>
</dbReference>
<dbReference type="SUPFAM" id="SSF46785">
    <property type="entry name" value="Winged helix' DNA-binding domain"/>
    <property type="match status" value="1"/>
</dbReference>
<dbReference type="Proteomes" id="UP000238534">
    <property type="component" value="Unassembled WGS sequence"/>
</dbReference>
<dbReference type="Pfam" id="PF00891">
    <property type="entry name" value="Methyltransf_2"/>
    <property type="match status" value="1"/>
</dbReference>
<evidence type="ECO:0000313" key="10">
    <source>
        <dbReference type="Proteomes" id="UP000238534"/>
    </source>
</evidence>
<reference evidence="9 10" key="1">
    <citation type="submission" date="2017-09" db="EMBL/GenBank/DDBJ databases">
        <title>Genomic, metabolic, and phenotypic characteristics of bacterial isolates from the natural microbiome of the model nematode Caenorhabditis elegans.</title>
        <authorList>
            <person name="Zimmermann J."/>
            <person name="Obeng N."/>
            <person name="Yang W."/>
            <person name="Obeng O."/>
            <person name="Kissoyan K."/>
            <person name="Pees B."/>
            <person name="Dirksen P."/>
            <person name="Hoppner M."/>
            <person name="Franke A."/>
            <person name="Rosenstiel P."/>
            <person name="Leippe M."/>
            <person name="Dierking K."/>
            <person name="Kaleta C."/>
            <person name="Schulenburg H."/>
        </authorList>
    </citation>
    <scope>NUCLEOTIDE SEQUENCE [LARGE SCALE GENOMIC DNA]</scope>
    <source>
        <strain evidence="7 10">MYb25</strain>
        <strain evidence="8 9">MYb44</strain>
    </source>
</reference>
<dbReference type="OrthoDB" id="9766840at2"/>
<dbReference type="GO" id="GO:0032259">
    <property type="term" value="P:methylation"/>
    <property type="evidence" value="ECO:0007669"/>
    <property type="project" value="UniProtKB-KW"/>
</dbReference>
<dbReference type="EMBL" id="PCPP01000001">
    <property type="protein sequence ID" value="PRB85604.1"/>
    <property type="molecule type" value="Genomic_DNA"/>
</dbReference>
<feature type="domain" description="O-methyltransferase C-terminal" evidence="5">
    <location>
        <begin position="116"/>
        <end position="323"/>
    </location>
</feature>
<dbReference type="InterPro" id="IPR012967">
    <property type="entry name" value="COMT_dimerisation"/>
</dbReference>
<feature type="active site" description="Proton acceptor" evidence="4">
    <location>
        <position position="251"/>
    </location>
</feature>
<dbReference type="InterPro" id="IPR036388">
    <property type="entry name" value="WH-like_DNA-bd_sf"/>
</dbReference>
<proteinExistence type="predicted"/>
<dbReference type="Gene3D" id="1.10.10.10">
    <property type="entry name" value="Winged helix-like DNA-binding domain superfamily/Winged helix DNA-binding domain"/>
    <property type="match status" value="1"/>
</dbReference>
<evidence type="ECO:0000313" key="9">
    <source>
        <dbReference type="Proteomes" id="UP000238325"/>
    </source>
</evidence>
<dbReference type="Proteomes" id="UP000238325">
    <property type="component" value="Unassembled WGS sequence"/>
</dbReference>
<dbReference type="Gene3D" id="3.40.50.150">
    <property type="entry name" value="Vaccinia Virus protein VP39"/>
    <property type="match status" value="1"/>
</dbReference>
<evidence type="ECO:0000259" key="5">
    <source>
        <dbReference type="Pfam" id="PF00891"/>
    </source>
</evidence>
<name>A0A2S9CYQ2_CHRCI</name>
<accession>A0A2S9CYQ2</accession>
<evidence type="ECO:0000313" key="7">
    <source>
        <dbReference type="EMBL" id="PRB85604.1"/>
    </source>
</evidence>
<evidence type="ECO:0000256" key="4">
    <source>
        <dbReference type="PIRSR" id="PIRSR005739-1"/>
    </source>
</evidence>
<dbReference type="InterPro" id="IPR036390">
    <property type="entry name" value="WH_DNA-bd_sf"/>
</dbReference>
<dbReference type="PIRSF" id="PIRSF005739">
    <property type="entry name" value="O-mtase"/>
    <property type="match status" value="1"/>
</dbReference>
<dbReference type="InterPro" id="IPR001077">
    <property type="entry name" value="COMT_C"/>
</dbReference>
<dbReference type="SUPFAM" id="SSF53335">
    <property type="entry name" value="S-adenosyl-L-methionine-dependent methyltransferases"/>
    <property type="match status" value="1"/>
</dbReference>
<dbReference type="Gene3D" id="1.10.287.1350">
    <property type="match status" value="1"/>
</dbReference>
<dbReference type="AlphaFoldDB" id="A0A2S9CYQ2"/>
<dbReference type="PROSITE" id="PS51683">
    <property type="entry name" value="SAM_OMT_II"/>
    <property type="match status" value="1"/>
</dbReference>
<dbReference type="InterPro" id="IPR029063">
    <property type="entry name" value="SAM-dependent_MTases_sf"/>
</dbReference>
<keyword evidence="3" id="KW-0949">S-adenosyl-L-methionine</keyword>
<keyword evidence="1 7" id="KW-0489">Methyltransferase</keyword>
<dbReference type="GO" id="GO:0008171">
    <property type="term" value="F:O-methyltransferase activity"/>
    <property type="evidence" value="ECO:0007669"/>
    <property type="project" value="InterPro"/>
</dbReference>
<evidence type="ECO:0000256" key="2">
    <source>
        <dbReference type="ARBA" id="ARBA00022679"/>
    </source>
</evidence>
<keyword evidence="2 7" id="KW-0808">Transferase</keyword>
<evidence type="ECO:0000259" key="6">
    <source>
        <dbReference type="Pfam" id="PF08100"/>
    </source>
</evidence>
<dbReference type="GO" id="GO:0046983">
    <property type="term" value="F:protein dimerization activity"/>
    <property type="evidence" value="ECO:0007669"/>
    <property type="project" value="InterPro"/>
</dbReference>
<evidence type="ECO:0000256" key="3">
    <source>
        <dbReference type="ARBA" id="ARBA00022691"/>
    </source>
</evidence>